<evidence type="ECO:0000256" key="6">
    <source>
        <dbReference type="ARBA" id="ARBA00022771"/>
    </source>
</evidence>
<dbReference type="InterPro" id="IPR013083">
    <property type="entry name" value="Znf_RING/FYVE/PHD"/>
</dbReference>
<comment type="catalytic activity">
    <reaction evidence="1">
        <text>[E2 ubiquitin-conjugating enzyme]-S-ubiquitinyl-L-cysteine + [acceptor protein]-L-lysine = [E2 ubiquitin-conjugating enzyme]-L-cysteine + [acceptor protein]-N(6)-ubiquitinyl-L-lysine.</text>
        <dbReference type="EC" id="2.3.2.31"/>
    </reaction>
</comment>
<evidence type="ECO:0000256" key="7">
    <source>
        <dbReference type="ARBA" id="ARBA00022786"/>
    </source>
</evidence>
<name>A0AAN6LU27_9PLEO</name>
<dbReference type="PANTHER" id="PTHR11685">
    <property type="entry name" value="RBR FAMILY RING FINGER AND IBR DOMAIN-CONTAINING"/>
    <property type="match status" value="1"/>
</dbReference>
<dbReference type="InterPro" id="IPR031127">
    <property type="entry name" value="E3_UB_ligase_RBR"/>
</dbReference>
<keyword evidence="5" id="KW-0677">Repeat</keyword>
<keyword evidence="7" id="KW-0833">Ubl conjugation pathway</keyword>
<dbReference type="GO" id="GO:0016567">
    <property type="term" value="P:protein ubiquitination"/>
    <property type="evidence" value="ECO:0007669"/>
    <property type="project" value="InterPro"/>
</dbReference>
<dbReference type="AlphaFoldDB" id="A0AAN6LU27"/>
<keyword evidence="4" id="KW-0479">Metal-binding</keyword>
<evidence type="ECO:0000256" key="3">
    <source>
        <dbReference type="ARBA" id="ARBA00022679"/>
    </source>
</evidence>
<gene>
    <name evidence="10" type="ORF">GRF29_161g375448</name>
</gene>
<dbReference type="PROSITE" id="PS51873">
    <property type="entry name" value="TRIAD"/>
    <property type="match status" value="1"/>
</dbReference>
<evidence type="ECO:0000313" key="10">
    <source>
        <dbReference type="EMBL" id="KAK3202171.1"/>
    </source>
</evidence>
<evidence type="ECO:0000256" key="4">
    <source>
        <dbReference type="ARBA" id="ARBA00022723"/>
    </source>
</evidence>
<proteinExistence type="predicted"/>
<evidence type="ECO:0000256" key="2">
    <source>
        <dbReference type="ARBA" id="ARBA00012251"/>
    </source>
</evidence>
<sequence length="327" mass="36797">MSLIDTVYPVNPELLDDEIMAWTVAIGEVDESAFDFYHEELEKHLAFIRDVKLAHSITQAVESDTDEIIEASHDAIQTQGNLEPVARIGHDDPTLGKLPVAGPASVVASEKATDEEKLTCGYLAKSLEDDEYSSDSEPEAGPSIPHMQLQARAPDERYQERYECVVCFQRFREKHIIKLPCRDQYCNECLKQHVLASITRGNLNLFPPSCHRRPISDEVIASILNEEELELLRRAEVEKATTRKTYCAAVDCGEFIEPEAIDDTKAYCTHCSAHTCIKCRSLFHAGDCIPDEEVTGVIQLSDQQNWQQCFSCNRVVEKMGFGCNHMT</sequence>
<dbReference type="GO" id="GO:0061630">
    <property type="term" value="F:ubiquitin protein ligase activity"/>
    <property type="evidence" value="ECO:0007669"/>
    <property type="project" value="UniProtKB-EC"/>
</dbReference>
<feature type="domain" description="RING-type" evidence="9">
    <location>
        <begin position="160"/>
        <end position="327"/>
    </location>
</feature>
<evidence type="ECO:0000256" key="5">
    <source>
        <dbReference type="ARBA" id="ARBA00022737"/>
    </source>
</evidence>
<dbReference type="EC" id="2.3.2.31" evidence="2"/>
<comment type="caution">
    <text evidence="10">The sequence shown here is derived from an EMBL/GenBank/DDBJ whole genome shotgun (WGS) entry which is preliminary data.</text>
</comment>
<reference evidence="10 11" key="1">
    <citation type="submission" date="2021-02" db="EMBL/GenBank/DDBJ databases">
        <title>Genome assembly of Pseudopithomyces chartarum.</title>
        <authorList>
            <person name="Jauregui R."/>
            <person name="Singh J."/>
            <person name="Voisey C."/>
        </authorList>
    </citation>
    <scope>NUCLEOTIDE SEQUENCE [LARGE SCALE GENOMIC DNA]</scope>
    <source>
        <strain evidence="10 11">AGR01</strain>
    </source>
</reference>
<dbReference type="CDD" id="cd20335">
    <property type="entry name" value="BRcat_RBR"/>
    <property type="match status" value="1"/>
</dbReference>
<evidence type="ECO:0000259" key="9">
    <source>
        <dbReference type="PROSITE" id="PS51873"/>
    </source>
</evidence>
<protein>
    <recommendedName>
        <fullName evidence="2">RBR-type E3 ubiquitin transferase</fullName>
        <ecNumber evidence="2">2.3.2.31</ecNumber>
    </recommendedName>
</protein>
<evidence type="ECO:0000313" key="11">
    <source>
        <dbReference type="Proteomes" id="UP001280581"/>
    </source>
</evidence>
<evidence type="ECO:0000256" key="8">
    <source>
        <dbReference type="ARBA" id="ARBA00022833"/>
    </source>
</evidence>
<dbReference type="SUPFAM" id="SSF57850">
    <property type="entry name" value="RING/U-box"/>
    <property type="match status" value="1"/>
</dbReference>
<evidence type="ECO:0000256" key="1">
    <source>
        <dbReference type="ARBA" id="ARBA00001798"/>
    </source>
</evidence>
<keyword evidence="8" id="KW-0862">Zinc</keyword>
<keyword evidence="3" id="KW-0808">Transferase</keyword>
<organism evidence="10 11">
    <name type="scientific">Pseudopithomyces chartarum</name>
    <dbReference type="NCBI Taxonomy" id="1892770"/>
    <lineage>
        <taxon>Eukaryota</taxon>
        <taxon>Fungi</taxon>
        <taxon>Dikarya</taxon>
        <taxon>Ascomycota</taxon>
        <taxon>Pezizomycotina</taxon>
        <taxon>Dothideomycetes</taxon>
        <taxon>Pleosporomycetidae</taxon>
        <taxon>Pleosporales</taxon>
        <taxon>Massarineae</taxon>
        <taxon>Didymosphaeriaceae</taxon>
        <taxon>Pseudopithomyces</taxon>
    </lineage>
</organism>
<dbReference type="Proteomes" id="UP001280581">
    <property type="component" value="Unassembled WGS sequence"/>
</dbReference>
<keyword evidence="6" id="KW-0863">Zinc-finger</keyword>
<dbReference type="EMBL" id="WVTA01000014">
    <property type="protein sequence ID" value="KAK3202171.1"/>
    <property type="molecule type" value="Genomic_DNA"/>
</dbReference>
<dbReference type="InterPro" id="IPR044066">
    <property type="entry name" value="TRIAD_supradom"/>
</dbReference>
<dbReference type="Gene3D" id="3.30.40.10">
    <property type="entry name" value="Zinc/RING finger domain, C3HC4 (zinc finger)"/>
    <property type="match status" value="1"/>
</dbReference>
<dbReference type="GO" id="GO:0008270">
    <property type="term" value="F:zinc ion binding"/>
    <property type="evidence" value="ECO:0007669"/>
    <property type="project" value="UniProtKB-KW"/>
</dbReference>
<accession>A0AAN6LU27</accession>
<dbReference type="InterPro" id="IPR002867">
    <property type="entry name" value="IBR_dom"/>
</dbReference>
<keyword evidence="11" id="KW-1185">Reference proteome</keyword>
<dbReference type="Pfam" id="PF01485">
    <property type="entry name" value="IBR"/>
    <property type="match status" value="1"/>
</dbReference>